<gene>
    <name evidence="1" type="ORF">S01H4_45899</name>
</gene>
<comment type="caution">
    <text evidence="1">The sequence shown here is derived from an EMBL/GenBank/DDBJ whole genome shotgun (WGS) entry which is preliminary data.</text>
</comment>
<evidence type="ECO:0000313" key="1">
    <source>
        <dbReference type="EMBL" id="GAH02720.1"/>
    </source>
</evidence>
<protein>
    <submittedName>
        <fullName evidence="1">Uncharacterized protein</fullName>
    </submittedName>
</protein>
<organism evidence="1">
    <name type="scientific">marine sediment metagenome</name>
    <dbReference type="NCBI Taxonomy" id="412755"/>
    <lineage>
        <taxon>unclassified sequences</taxon>
        <taxon>metagenomes</taxon>
        <taxon>ecological metagenomes</taxon>
    </lineage>
</organism>
<name>X1D386_9ZZZZ</name>
<feature type="non-terminal residue" evidence="1">
    <location>
        <position position="1"/>
    </location>
</feature>
<dbReference type="AlphaFoldDB" id="X1D386"/>
<dbReference type="EMBL" id="BART01025590">
    <property type="protein sequence ID" value="GAH02720.1"/>
    <property type="molecule type" value="Genomic_DNA"/>
</dbReference>
<accession>X1D386</accession>
<sequence>LSFNIFVTILQIKLLENSEVFKENQNRYEFEHTKV</sequence>
<reference evidence="1" key="1">
    <citation type="journal article" date="2014" name="Front. Microbiol.">
        <title>High frequency of phylogenetically diverse reductive dehalogenase-homologous genes in deep subseafloor sedimentary metagenomes.</title>
        <authorList>
            <person name="Kawai M."/>
            <person name="Futagami T."/>
            <person name="Toyoda A."/>
            <person name="Takaki Y."/>
            <person name="Nishi S."/>
            <person name="Hori S."/>
            <person name="Arai W."/>
            <person name="Tsubouchi T."/>
            <person name="Morono Y."/>
            <person name="Uchiyama I."/>
            <person name="Ito T."/>
            <person name="Fujiyama A."/>
            <person name="Inagaki F."/>
            <person name="Takami H."/>
        </authorList>
    </citation>
    <scope>NUCLEOTIDE SEQUENCE</scope>
    <source>
        <strain evidence="1">Expedition CK06-06</strain>
    </source>
</reference>
<proteinExistence type="predicted"/>